<dbReference type="CDD" id="cd02853">
    <property type="entry name" value="E_set_MTHase_like_N"/>
    <property type="match status" value="1"/>
</dbReference>
<keyword evidence="6" id="KW-0963">Cytoplasm</keyword>
<comment type="subcellular location">
    <subcellularLocation>
        <location evidence="1 14">Cytoplasm</location>
    </subcellularLocation>
</comment>
<evidence type="ECO:0000256" key="10">
    <source>
        <dbReference type="ARBA" id="ARBA00032057"/>
    </source>
</evidence>
<dbReference type="PANTHER" id="PTHR43651">
    <property type="entry name" value="1,4-ALPHA-GLUCAN-BRANCHING ENZYME"/>
    <property type="match status" value="1"/>
</dbReference>
<dbReference type="SUPFAM" id="SSF81296">
    <property type="entry name" value="E set domains"/>
    <property type="match status" value="1"/>
</dbReference>
<dbReference type="InterPro" id="IPR017853">
    <property type="entry name" value="GH"/>
</dbReference>
<dbReference type="EC" id="3.2.1.141" evidence="4 13"/>
<dbReference type="SMART" id="SM00642">
    <property type="entry name" value="Aamy"/>
    <property type="match status" value="1"/>
</dbReference>
<dbReference type="UniPathway" id="UPA00299"/>
<evidence type="ECO:0000256" key="17">
    <source>
        <dbReference type="SAM" id="MobiDB-lite"/>
    </source>
</evidence>
<dbReference type="Gene3D" id="1.10.10.760">
    <property type="entry name" value="E-set domains of sugar-utilizing enzymes"/>
    <property type="match status" value="1"/>
</dbReference>
<keyword evidence="8" id="KW-0119">Carbohydrate metabolism</keyword>
<dbReference type="OrthoDB" id="9800174at2"/>
<dbReference type="GO" id="GO:0005992">
    <property type="term" value="P:trehalose biosynthetic process"/>
    <property type="evidence" value="ECO:0007669"/>
    <property type="project" value="UniProtKB-UniPathway"/>
</dbReference>
<dbReference type="GO" id="GO:0005737">
    <property type="term" value="C:cytoplasm"/>
    <property type="evidence" value="ECO:0007669"/>
    <property type="project" value="UniProtKB-SubCell"/>
</dbReference>
<gene>
    <name evidence="19" type="ORF">FPZ08_07915</name>
</gene>
<feature type="site" description="Transition state stabilizer" evidence="16">
    <location>
        <position position="383"/>
    </location>
</feature>
<evidence type="ECO:0000313" key="20">
    <source>
        <dbReference type="Proteomes" id="UP000315364"/>
    </source>
</evidence>
<evidence type="ECO:0000256" key="5">
    <source>
        <dbReference type="ARBA" id="ARBA00015938"/>
    </source>
</evidence>
<protein>
    <recommendedName>
        <fullName evidence="5 13">Malto-oligosyltrehalose trehalohydrolase</fullName>
        <shortName evidence="13">MTHase</shortName>
        <ecNumber evidence="4 13">3.2.1.141</ecNumber>
    </recommendedName>
    <alternativeName>
        <fullName evidence="11 13">4-alpha-D-((1-&gt;4)-alpha-D-glucano)trehalose trehalohydrolase</fullName>
    </alternativeName>
    <alternativeName>
        <fullName evidence="10 13">Maltooligosyl trehalose trehalohydrolase</fullName>
    </alternativeName>
</protein>
<evidence type="ECO:0000256" key="15">
    <source>
        <dbReference type="PIRSR" id="PIRSR006337-2"/>
    </source>
</evidence>
<comment type="similarity">
    <text evidence="3 13">Belongs to the glycosyl hydrolase 13 family.</text>
</comment>
<evidence type="ECO:0000256" key="11">
    <source>
        <dbReference type="ARBA" id="ARBA00033284"/>
    </source>
</evidence>
<keyword evidence="20" id="KW-1185">Reference proteome</keyword>
<dbReference type="Pfam" id="PF00128">
    <property type="entry name" value="Alpha-amylase"/>
    <property type="match status" value="1"/>
</dbReference>
<dbReference type="CDD" id="cd11325">
    <property type="entry name" value="AmyAc_GTHase"/>
    <property type="match status" value="1"/>
</dbReference>
<dbReference type="Gene3D" id="3.20.20.80">
    <property type="entry name" value="Glycosidases"/>
    <property type="match status" value="1"/>
</dbReference>
<accession>A0A5B8LR35</accession>
<evidence type="ECO:0000256" key="7">
    <source>
        <dbReference type="ARBA" id="ARBA00022801"/>
    </source>
</evidence>
<evidence type="ECO:0000313" key="19">
    <source>
        <dbReference type="EMBL" id="QDZ10687.1"/>
    </source>
</evidence>
<evidence type="ECO:0000256" key="12">
    <source>
        <dbReference type="ARBA" id="ARBA00034013"/>
    </source>
</evidence>
<dbReference type="InterPro" id="IPR014756">
    <property type="entry name" value="Ig_E-set"/>
</dbReference>
<dbReference type="InterPro" id="IPR013783">
    <property type="entry name" value="Ig-like_fold"/>
</dbReference>
<evidence type="ECO:0000256" key="16">
    <source>
        <dbReference type="PIRSR" id="PIRSR006337-3"/>
    </source>
</evidence>
<evidence type="ECO:0000256" key="14">
    <source>
        <dbReference type="PIRSR" id="PIRSR006337-1"/>
    </source>
</evidence>
<dbReference type="Proteomes" id="UP000315364">
    <property type="component" value="Chromosome"/>
</dbReference>
<dbReference type="PANTHER" id="PTHR43651:SF11">
    <property type="entry name" value="MALTO-OLIGOSYLTREHALOSE TREHALOHYDROLASE"/>
    <property type="match status" value="1"/>
</dbReference>
<evidence type="ECO:0000256" key="6">
    <source>
        <dbReference type="ARBA" id="ARBA00022490"/>
    </source>
</evidence>
<name>A0A5B8LR35_9HYPH</name>
<dbReference type="InterPro" id="IPR044901">
    <property type="entry name" value="Trehalose_TreZ_E-set_sf"/>
</dbReference>
<evidence type="ECO:0000256" key="2">
    <source>
        <dbReference type="ARBA" id="ARBA00005199"/>
    </source>
</evidence>
<dbReference type="AlphaFoldDB" id="A0A5B8LR35"/>
<feature type="binding site" evidence="15">
    <location>
        <begin position="251"/>
        <end position="256"/>
    </location>
    <ligand>
        <name>substrate</name>
    </ligand>
</feature>
<evidence type="ECO:0000256" key="8">
    <source>
        <dbReference type="ARBA" id="ARBA00023277"/>
    </source>
</evidence>
<dbReference type="EMBL" id="CP042304">
    <property type="protein sequence ID" value="QDZ10687.1"/>
    <property type="molecule type" value="Genomic_DNA"/>
</dbReference>
<feature type="region of interest" description="Disordered" evidence="17">
    <location>
        <begin position="350"/>
        <end position="372"/>
    </location>
</feature>
<dbReference type="RefSeq" id="WP_146289473.1">
    <property type="nucleotide sequence ID" value="NZ_CP042304.1"/>
</dbReference>
<reference evidence="19 20" key="1">
    <citation type="submission" date="2019-07" db="EMBL/GenBank/DDBJ databases">
        <title>Full genome sequence of Devosia sp. Gsoil 520.</title>
        <authorList>
            <person name="Im W.-T."/>
        </authorList>
    </citation>
    <scope>NUCLEOTIDE SEQUENCE [LARGE SCALE GENOMIC DNA]</scope>
    <source>
        <strain evidence="19 20">Gsoil 520</strain>
    </source>
</reference>
<feature type="active site" description="Nucleophile" evidence="14">
    <location>
        <position position="253"/>
    </location>
</feature>
<evidence type="ECO:0000256" key="13">
    <source>
        <dbReference type="PIRNR" id="PIRNR006337"/>
    </source>
</evidence>
<evidence type="ECO:0000256" key="4">
    <source>
        <dbReference type="ARBA" id="ARBA00012268"/>
    </source>
</evidence>
<evidence type="ECO:0000256" key="3">
    <source>
        <dbReference type="ARBA" id="ARBA00008061"/>
    </source>
</evidence>
<feature type="domain" description="Glycosyl hydrolase family 13 catalytic" evidence="18">
    <location>
        <begin position="84"/>
        <end position="451"/>
    </location>
</feature>
<dbReference type="Gene3D" id="2.60.40.10">
    <property type="entry name" value="Immunoglobulins"/>
    <property type="match status" value="1"/>
</dbReference>
<dbReference type="PIRSF" id="PIRSF006337">
    <property type="entry name" value="Trehalose_TreZ"/>
    <property type="match status" value="1"/>
</dbReference>
<evidence type="ECO:0000256" key="1">
    <source>
        <dbReference type="ARBA" id="ARBA00004496"/>
    </source>
</evidence>
<organism evidence="19 20">
    <name type="scientific">Devosia ginsengisoli</name>
    <dbReference type="NCBI Taxonomy" id="400770"/>
    <lineage>
        <taxon>Bacteria</taxon>
        <taxon>Pseudomonadati</taxon>
        <taxon>Pseudomonadota</taxon>
        <taxon>Alphaproteobacteria</taxon>
        <taxon>Hyphomicrobiales</taxon>
        <taxon>Devosiaceae</taxon>
        <taxon>Devosia</taxon>
    </lineage>
</organism>
<feature type="binding site" evidence="15">
    <location>
        <begin position="311"/>
        <end position="315"/>
    </location>
    <ligand>
        <name>substrate</name>
    </ligand>
</feature>
<evidence type="ECO:0000259" key="18">
    <source>
        <dbReference type="SMART" id="SM00642"/>
    </source>
</evidence>
<comment type="catalytic activity">
    <reaction evidence="12 13">
        <text>hydrolysis of (1-&gt;4)-alpha-D-glucosidic linkage in 4-alpha-D-[(1-&gt;4)-alpha-D-glucanosyl]n trehalose to yield trehalose and (1-&gt;4)-alpha-D-glucan.</text>
        <dbReference type="EC" id="3.2.1.141"/>
    </reaction>
</comment>
<feature type="active site" description="Proton donor" evidence="14">
    <location>
        <position position="286"/>
    </location>
</feature>
<dbReference type="GO" id="GO:0033942">
    <property type="term" value="F:4-alpha-D-(1-&gt;4)-alpha-D-glucanotrehalose trehalohydrolase activity"/>
    <property type="evidence" value="ECO:0007669"/>
    <property type="project" value="UniProtKB-EC"/>
</dbReference>
<feature type="binding site" evidence="15">
    <location>
        <begin position="382"/>
        <end position="387"/>
    </location>
    <ligand>
        <name>substrate</name>
    </ligand>
</feature>
<dbReference type="SUPFAM" id="SSF51445">
    <property type="entry name" value="(Trans)glycosidases"/>
    <property type="match status" value="1"/>
</dbReference>
<evidence type="ECO:0000256" key="9">
    <source>
        <dbReference type="ARBA" id="ARBA00023295"/>
    </source>
</evidence>
<dbReference type="InterPro" id="IPR012768">
    <property type="entry name" value="Trehalose_TreZ"/>
</dbReference>
<keyword evidence="9 13" id="KW-0326">Glycosidase</keyword>
<proteinExistence type="inferred from homology"/>
<dbReference type="KEGG" id="dea:FPZ08_07915"/>
<dbReference type="InterPro" id="IPR006047">
    <property type="entry name" value="GH13_cat_dom"/>
</dbReference>
<sequence length="583" mass="65654">MTFLFGPKLDDTSTQFRLWAPSAGAVEVLFPEGPPLALKKDDAGFWFGRADNRGPGTRYKFRTDALEFPDPASRQQEGGTTGWSVVCAPFEPSGRREPLRPWHETILCEVHVGTVSPEGTFAGLTERLEHFRDAGFTALEIMPINEFPGNRNWGYDGTLIFAPDSAYGPREDLRRLVDRAHDLGLCLILDVVYNHFGKFNNFIERYAPEWFDEGVETPWGKGIDFTQDMVRQFYYENACMWLEEFDFDGLRFDSVHEMKTEARDVFLSDLAKSCRAVKSDAKLIIENMDNIASWLDREQNQPKDFTAQWNDDIHHVLHYLATGDGKNGYSDGSRNPIADLEKGLADGFVHDGEAEGESDGTTRGEPASRLPPDAFVSYMQNHDQIGNRADSKRLPDRVSAEKLDFLHLSIMLAPQIPLFFMGEEAHLRTPFPFFIDLPEDAAEPMRADRCRQMRESFGEDVEDGALPDPNGPHTFESAKLNWGDYGNPDRRAALDRFRILAEWRRARLWPLVATPCLDARSGRQGTAIVVSWIFEAGTLSMALNPSDLPADIACIITASPLSTGEFSQQDEVLRLGAWSAVVW</sequence>
<comment type="pathway">
    <text evidence="2 13">Glycan biosynthesis; trehalose biosynthesis.</text>
</comment>
<keyword evidence="7 13" id="KW-0378">Hydrolase</keyword>